<protein>
    <submittedName>
        <fullName evidence="1">Uncharacterized protein</fullName>
    </submittedName>
</protein>
<dbReference type="Proteomes" id="UP000614469">
    <property type="component" value="Unassembled WGS sequence"/>
</dbReference>
<evidence type="ECO:0000313" key="1">
    <source>
        <dbReference type="EMBL" id="MBC8333703.1"/>
    </source>
</evidence>
<name>A0A8J6TDR7_9CHLR</name>
<organism evidence="1 2">
    <name type="scientific">Candidatus Desulfolinea nitratireducens</name>
    <dbReference type="NCBI Taxonomy" id="2841698"/>
    <lineage>
        <taxon>Bacteria</taxon>
        <taxon>Bacillati</taxon>
        <taxon>Chloroflexota</taxon>
        <taxon>Anaerolineae</taxon>
        <taxon>Anaerolineales</taxon>
        <taxon>Anaerolineales incertae sedis</taxon>
        <taxon>Candidatus Desulfolinea</taxon>
    </lineage>
</organism>
<comment type="caution">
    <text evidence="1">The sequence shown here is derived from an EMBL/GenBank/DDBJ whole genome shotgun (WGS) entry which is preliminary data.</text>
</comment>
<dbReference type="EMBL" id="JACNJN010000019">
    <property type="protein sequence ID" value="MBC8333703.1"/>
    <property type="molecule type" value="Genomic_DNA"/>
</dbReference>
<accession>A0A8J6TDR7</accession>
<gene>
    <name evidence="1" type="ORF">H8E29_00405</name>
</gene>
<evidence type="ECO:0000313" key="2">
    <source>
        <dbReference type="Proteomes" id="UP000614469"/>
    </source>
</evidence>
<dbReference type="AlphaFoldDB" id="A0A8J6TDR7"/>
<sequence>MQRNTILLFLFLSFSTSGYLIEDHDLDVFFPFPDKSPCADLSVDEDGINCKVGEPFWDTSIFLPFPHVYINEVDIDSIRAFPSSSVSETVDFLKVPTKGGDTPTPFFELKRVRITLSLQPVTPTYLMPYLSDIWVFWGGNRVPYQGRWEVSYLRLVDEDWEERMYSGRINPADIPNLQDHLAADIDYNGVPSAFWNYQVELSK</sequence>
<reference evidence="1 2" key="1">
    <citation type="submission" date="2020-08" db="EMBL/GenBank/DDBJ databases">
        <title>Bridging the membrane lipid divide: bacteria of the FCB group superphylum have the potential to synthesize archaeal ether lipids.</title>
        <authorList>
            <person name="Villanueva L."/>
            <person name="Von Meijenfeldt F.A.B."/>
            <person name="Westbye A.B."/>
            <person name="Yadav S."/>
            <person name="Hopmans E.C."/>
            <person name="Dutilh B.E."/>
            <person name="Sinninghe Damste J.S."/>
        </authorList>
    </citation>
    <scope>NUCLEOTIDE SEQUENCE [LARGE SCALE GENOMIC DNA]</scope>
    <source>
        <strain evidence="1">NIOZ-UU36</strain>
    </source>
</reference>
<proteinExistence type="predicted"/>